<comment type="caution">
    <text evidence="2">The sequence shown here is derived from an EMBL/GenBank/DDBJ whole genome shotgun (WGS) entry which is preliminary data.</text>
</comment>
<keyword evidence="3" id="KW-1185">Reference proteome</keyword>
<reference evidence="2" key="1">
    <citation type="submission" date="2023-08" db="EMBL/GenBank/DDBJ databases">
        <authorList>
            <person name="Audoor S."/>
            <person name="Bilcke G."/>
        </authorList>
    </citation>
    <scope>NUCLEOTIDE SEQUENCE</scope>
</reference>
<gene>
    <name evidence="2" type="ORF">CYCCA115_LOCUS17952</name>
</gene>
<sequence>MIKELNELRMLELTPICDATTLEPKPFRDGTTLKPSSRLHQEGLYEVMASEDDRQQHTCQKQQQQCYVPAIECRSPKQHSDPEYVQTSWMTAVERIIRSISPDDFSFETDQNQVSSSSLLSSPTVQAGSECPLVYRPRRKRVRHDHNLAIDTPPTNDFRSVDDDLKPRYRSYQQVQWDQQYQELLKFQERHGHCIVPHTYDPNPSLARWAKRQRYQYVQKMEHKKSGMSNTRQRKLDAVGFVWDLQMTAWRQHFNDLVDYKQKHGDCNVPSRYTENPPLGMWAKCQRRQYRLYCSNQPSRLTSERFQLLKNLGLFAQAEEPLLLGNPKKKRKVMVVSNRARFSICNSAFALE</sequence>
<evidence type="ECO:0000259" key="1">
    <source>
        <dbReference type="Pfam" id="PF03457"/>
    </source>
</evidence>
<proteinExistence type="predicted"/>
<protein>
    <recommendedName>
        <fullName evidence="1">Helicase-associated domain-containing protein</fullName>
    </recommendedName>
</protein>
<dbReference type="Gene3D" id="6.10.140.530">
    <property type="match status" value="2"/>
</dbReference>
<evidence type="ECO:0000313" key="2">
    <source>
        <dbReference type="EMBL" id="CAJ1959531.1"/>
    </source>
</evidence>
<accession>A0AAD2G166</accession>
<feature type="domain" description="Helicase-associated" evidence="1">
    <location>
        <begin position="248"/>
        <end position="313"/>
    </location>
</feature>
<evidence type="ECO:0000313" key="3">
    <source>
        <dbReference type="Proteomes" id="UP001295423"/>
    </source>
</evidence>
<dbReference type="AlphaFoldDB" id="A0AAD2G166"/>
<dbReference type="EMBL" id="CAKOGP040002003">
    <property type="protein sequence ID" value="CAJ1959531.1"/>
    <property type="molecule type" value="Genomic_DNA"/>
</dbReference>
<dbReference type="Pfam" id="PF03457">
    <property type="entry name" value="HA"/>
    <property type="match status" value="2"/>
</dbReference>
<feature type="domain" description="Helicase-associated" evidence="1">
    <location>
        <begin position="174"/>
        <end position="241"/>
    </location>
</feature>
<dbReference type="PANTHER" id="PTHR33418">
    <property type="entry name" value="HELICASE-ASSOCIATED"/>
    <property type="match status" value="1"/>
</dbReference>
<dbReference type="Proteomes" id="UP001295423">
    <property type="component" value="Unassembled WGS sequence"/>
</dbReference>
<organism evidence="2 3">
    <name type="scientific">Cylindrotheca closterium</name>
    <dbReference type="NCBI Taxonomy" id="2856"/>
    <lineage>
        <taxon>Eukaryota</taxon>
        <taxon>Sar</taxon>
        <taxon>Stramenopiles</taxon>
        <taxon>Ochrophyta</taxon>
        <taxon>Bacillariophyta</taxon>
        <taxon>Bacillariophyceae</taxon>
        <taxon>Bacillariophycidae</taxon>
        <taxon>Bacillariales</taxon>
        <taxon>Bacillariaceae</taxon>
        <taxon>Cylindrotheca</taxon>
    </lineage>
</organism>
<name>A0AAD2G166_9STRA</name>
<dbReference type="InterPro" id="IPR005114">
    <property type="entry name" value="Helicase_assoc"/>
</dbReference>
<dbReference type="PANTHER" id="PTHR33418:SF1">
    <property type="entry name" value="HELICASE-ASSOCIATED DOMAIN-CONTAINING PROTEIN"/>
    <property type="match status" value="1"/>
</dbReference>